<evidence type="ECO:0000313" key="5">
    <source>
        <dbReference type="Proteomes" id="UP000295050"/>
    </source>
</evidence>
<dbReference type="InterPro" id="IPR016181">
    <property type="entry name" value="Acyl_CoA_acyltransferase"/>
</dbReference>
<evidence type="ECO:0000256" key="1">
    <source>
        <dbReference type="ARBA" id="ARBA00022679"/>
    </source>
</evidence>
<dbReference type="PANTHER" id="PTHR43877">
    <property type="entry name" value="AMINOALKYLPHOSPHONATE N-ACETYLTRANSFERASE-RELATED-RELATED"/>
    <property type="match status" value="1"/>
</dbReference>
<dbReference type="Proteomes" id="UP000295050">
    <property type="component" value="Unassembled WGS sequence"/>
</dbReference>
<dbReference type="PANTHER" id="PTHR43877:SF1">
    <property type="entry name" value="ACETYLTRANSFERASE"/>
    <property type="match status" value="1"/>
</dbReference>
<feature type="domain" description="N-acetyltransferase" evidence="3">
    <location>
        <begin position="107"/>
        <end position="238"/>
    </location>
</feature>
<evidence type="ECO:0000313" key="4">
    <source>
        <dbReference type="EMBL" id="TCP60723.1"/>
    </source>
</evidence>
<proteinExistence type="predicted"/>
<dbReference type="InterPro" id="IPR000182">
    <property type="entry name" value="GNAT_dom"/>
</dbReference>
<keyword evidence="1 4" id="KW-0808">Transferase</keyword>
<dbReference type="PROSITE" id="PS51186">
    <property type="entry name" value="GNAT"/>
    <property type="match status" value="1"/>
</dbReference>
<dbReference type="InterPro" id="IPR050832">
    <property type="entry name" value="Bact_Acetyltransf"/>
</dbReference>
<dbReference type="EMBL" id="SLXU01000008">
    <property type="protein sequence ID" value="TCP60723.1"/>
    <property type="molecule type" value="Genomic_DNA"/>
</dbReference>
<sequence length="238" mass="25249">MNITDLLDRQEATWPPAAKHRAGAFCIREGRGGGKRVCAATAEGPLAKTDIPAAEQAMAALGQEALFMVGADDEALDRALEARGYRIIDPVLVLSAPVALLAAKPPPPVSAFTVEAPLAIMHEIWAENGIGPARLAVMDRVTRPKTYLLARQADRGAGACFAATCDGMAFVHALVVSPRYRRQGAGANMIRAAAIWAQDHGATRVLALVTDHNAGARALYASLGFENVGQFHYRTNAQ</sequence>
<dbReference type="OrthoDB" id="7301318at2"/>
<protein>
    <submittedName>
        <fullName evidence="4">Acetyltransferase (GNAT) family protein</fullName>
    </submittedName>
</protein>
<gene>
    <name evidence="4" type="ORF">EV663_10882</name>
</gene>
<dbReference type="GO" id="GO:0016747">
    <property type="term" value="F:acyltransferase activity, transferring groups other than amino-acyl groups"/>
    <property type="evidence" value="ECO:0007669"/>
    <property type="project" value="InterPro"/>
</dbReference>
<evidence type="ECO:0000259" key="3">
    <source>
        <dbReference type="PROSITE" id="PS51186"/>
    </source>
</evidence>
<accession>A0A4R2RD34</accession>
<comment type="caution">
    <text evidence="4">The sequence shown here is derived from an EMBL/GenBank/DDBJ whole genome shotgun (WGS) entry which is preliminary data.</text>
</comment>
<dbReference type="SUPFAM" id="SSF55729">
    <property type="entry name" value="Acyl-CoA N-acyltransferases (Nat)"/>
    <property type="match status" value="1"/>
</dbReference>
<dbReference type="AlphaFoldDB" id="A0A4R2RD34"/>
<organism evidence="4 5">
    <name type="scientific">Rhodovulum bhavnagarense</name>
    <dbReference type="NCBI Taxonomy" id="992286"/>
    <lineage>
        <taxon>Bacteria</taxon>
        <taxon>Pseudomonadati</taxon>
        <taxon>Pseudomonadota</taxon>
        <taxon>Alphaproteobacteria</taxon>
        <taxon>Rhodobacterales</taxon>
        <taxon>Paracoccaceae</taxon>
        <taxon>Rhodovulum</taxon>
    </lineage>
</organism>
<name>A0A4R2RD34_9RHOB</name>
<dbReference type="Gene3D" id="3.40.630.30">
    <property type="match status" value="1"/>
</dbReference>
<dbReference type="Pfam" id="PF00583">
    <property type="entry name" value="Acetyltransf_1"/>
    <property type="match status" value="1"/>
</dbReference>
<dbReference type="CDD" id="cd04301">
    <property type="entry name" value="NAT_SF"/>
    <property type="match status" value="1"/>
</dbReference>
<evidence type="ECO:0000256" key="2">
    <source>
        <dbReference type="ARBA" id="ARBA00023315"/>
    </source>
</evidence>
<keyword evidence="2" id="KW-0012">Acyltransferase</keyword>
<reference evidence="4 5" key="1">
    <citation type="submission" date="2019-03" db="EMBL/GenBank/DDBJ databases">
        <title>Genomic Encyclopedia of Type Strains, Phase IV (KMG-IV): sequencing the most valuable type-strain genomes for metagenomic binning, comparative biology and taxonomic classification.</title>
        <authorList>
            <person name="Goeker M."/>
        </authorList>
    </citation>
    <scope>NUCLEOTIDE SEQUENCE [LARGE SCALE GENOMIC DNA]</scope>
    <source>
        <strain evidence="4 5">DSM 24766</strain>
    </source>
</reference>
<dbReference type="RefSeq" id="WP_132951608.1">
    <property type="nucleotide sequence ID" value="NZ_SLXU01000008.1"/>
</dbReference>
<keyword evidence="5" id="KW-1185">Reference proteome</keyword>